<feature type="compositionally biased region" description="Basic and acidic residues" evidence="7">
    <location>
        <begin position="82"/>
        <end position="113"/>
    </location>
</feature>
<keyword evidence="4" id="KW-0223">Dioxygenase</keyword>
<keyword evidence="6" id="KW-0408">Iron</keyword>
<keyword evidence="8" id="KW-0812">Transmembrane</keyword>
<comment type="cofactor">
    <cofactor evidence="1">
        <name>L-ascorbate</name>
        <dbReference type="ChEBI" id="CHEBI:38290"/>
    </cofactor>
</comment>
<organism evidence="10 11">
    <name type="scientific">Patiria miniata</name>
    <name type="common">Bat star</name>
    <name type="synonym">Asterina miniata</name>
    <dbReference type="NCBI Taxonomy" id="46514"/>
    <lineage>
        <taxon>Eukaryota</taxon>
        <taxon>Metazoa</taxon>
        <taxon>Echinodermata</taxon>
        <taxon>Eleutherozoa</taxon>
        <taxon>Asterozoa</taxon>
        <taxon>Asteroidea</taxon>
        <taxon>Valvatacea</taxon>
        <taxon>Valvatida</taxon>
        <taxon>Asterinidae</taxon>
        <taxon>Patiria</taxon>
    </lineage>
</organism>
<evidence type="ECO:0000256" key="7">
    <source>
        <dbReference type="SAM" id="MobiDB-lite"/>
    </source>
</evidence>
<evidence type="ECO:0000256" key="1">
    <source>
        <dbReference type="ARBA" id="ARBA00001961"/>
    </source>
</evidence>
<keyword evidence="8" id="KW-0472">Membrane</keyword>
<evidence type="ECO:0000256" key="6">
    <source>
        <dbReference type="ARBA" id="ARBA00023004"/>
    </source>
</evidence>
<dbReference type="InterPro" id="IPR045054">
    <property type="entry name" value="P4HA-like"/>
</dbReference>
<dbReference type="PANTHER" id="PTHR10869">
    <property type="entry name" value="PROLYL 4-HYDROXYLASE ALPHA SUBUNIT"/>
    <property type="match status" value="1"/>
</dbReference>
<keyword evidence="5" id="KW-0560">Oxidoreductase</keyword>
<proteinExistence type="predicted"/>
<protein>
    <recommendedName>
        <fullName evidence="9">Fe2OG dioxygenase domain-containing protein</fullName>
    </recommendedName>
</protein>
<keyword evidence="2" id="KW-0479">Metal-binding</keyword>
<dbReference type="SMART" id="SM00702">
    <property type="entry name" value="P4Hc"/>
    <property type="match status" value="1"/>
</dbReference>
<dbReference type="GO" id="GO:0031418">
    <property type="term" value="F:L-ascorbic acid binding"/>
    <property type="evidence" value="ECO:0007669"/>
    <property type="project" value="UniProtKB-KW"/>
</dbReference>
<dbReference type="InterPro" id="IPR005123">
    <property type="entry name" value="Oxoglu/Fe-dep_dioxygenase_dom"/>
</dbReference>
<feature type="transmembrane region" description="Helical" evidence="8">
    <location>
        <begin position="42"/>
        <end position="62"/>
    </location>
</feature>
<dbReference type="Gene3D" id="2.60.120.620">
    <property type="entry name" value="q2cbj1_9rhob like domain"/>
    <property type="match status" value="1"/>
</dbReference>
<dbReference type="InterPro" id="IPR006620">
    <property type="entry name" value="Pro_4_hyd_alph"/>
</dbReference>
<dbReference type="OMA" id="GHKFIIQ"/>
<name>A0A913YZ64_PATMI</name>
<keyword evidence="3" id="KW-0847">Vitamin C</keyword>
<dbReference type="AlphaFoldDB" id="A0A913YZ64"/>
<dbReference type="Proteomes" id="UP000887568">
    <property type="component" value="Unplaced"/>
</dbReference>
<accession>A0A913YZ64</accession>
<feature type="compositionally biased region" description="Basic and acidic residues" evidence="7">
    <location>
        <begin position="24"/>
        <end position="33"/>
    </location>
</feature>
<keyword evidence="8" id="KW-1133">Transmembrane helix</keyword>
<dbReference type="GeneID" id="119719459"/>
<dbReference type="GO" id="GO:0004656">
    <property type="term" value="F:procollagen-proline 4-dioxygenase activity"/>
    <property type="evidence" value="ECO:0007669"/>
    <property type="project" value="TreeGrafter"/>
</dbReference>
<feature type="region of interest" description="Disordered" evidence="7">
    <location>
        <begin position="1"/>
        <end position="34"/>
    </location>
</feature>
<evidence type="ECO:0000256" key="4">
    <source>
        <dbReference type="ARBA" id="ARBA00022964"/>
    </source>
</evidence>
<dbReference type="EnsemblMetazoa" id="XM_038188930.1">
    <property type="protein sequence ID" value="XP_038044858.1"/>
    <property type="gene ID" value="LOC119719459"/>
</dbReference>
<evidence type="ECO:0000313" key="11">
    <source>
        <dbReference type="Proteomes" id="UP000887568"/>
    </source>
</evidence>
<dbReference type="GO" id="GO:0005783">
    <property type="term" value="C:endoplasmic reticulum"/>
    <property type="evidence" value="ECO:0007669"/>
    <property type="project" value="TreeGrafter"/>
</dbReference>
<feature type="compositionally biased region" description="Basic residues" evidence="7">
    <location>
        <begin position="1"/>
        <end position="16"/>
    </location>
</feature>
<evidence type="ECO:0000256" key="3">
    <source>
        <dbReference type="ARBA" id="ARBA00022896"/>
    </source>
</evidence>
<evidence type="ECO:0000256" key="2">
    <source>
        <dbReference type="ARBA" id="ARBA00022723"/>
    </source>
</evidence>
<evidence type="ECO:0000313" key="10">
    <source>
        <dbReference type="EnsemblMetazoa" id="XP_038044858.1"/>
    </source>
</evidence>
<dbReference type="PANTHER" id="PTHR10869:SF180">
    <property type="entry name" value="FE2OG DIOXYGENASE DOMAIN-CONTAINING PROTEIN"/>
    <property type="match status" value="1"/>
</dbReference>
<dbReference type="FunFam" id="2.60.120.620:FF:000054">
    <property type="entry name" value="Prolyl 4-hydroxylase subunit alpha-1"/>
    <property type="match status" value="1"/>
</dbReference>
<dbReference type="Pfam" id="PF13640">
    <property type="entry name" value="2OG-FeII_Oxy_3"/>
    <property type="match status" value="1"/>
</dbReference>
<dbReference type="RefSeq" id="XP_038044858.1">
    <property type="nucleotide sequence ID" value="XM_038188930.1"/>
</dbReference>
<reference evidence="10" key="1">
    <citation type="submission" date="2022-11" db="UniProtKB">
        <authorList>
            <consortium name="EnsemblMetazoa"/>
        </authorList>
    </citation>
    <scope>IDENTIFICATION</scope>
</reference>
<keyword evidence="11" id="KW-1185">Reference proteome</keyword>
<dbReference type="InterPro" id="IPR044862">
    <property type="entry name" value="Pro_4_hyd_alph_FE2OG_OXY"/>
</dbReference>
<feature type="region of interest" description="Disordered" evidence="7">
    <location>
        <begin position="82"/>
        <end position="125"/>
    </location>
</feature>
<dbReference type="GO" id="GO:0005506">
    <property type="term" value="F:iron ion binding"/>
    <property type="evidence" value="ECO:0007669"/>
    <property type="project" value="InterPro"/>
</dbReference>
<evidence type="ECO:0000256" key="5">
    <source>
        <dbReference type="ARBA" id="ARBA00023002"/>
    </source>
</evidence>
<dbReference type="PROSITE" id="PS51471">
    <property type="entry name" value="FE2OG_OXY"/>
    <property type="match status" value="1"/>
</dbReference>
<evidence type="ECO:0000259" key="9">
    <source>
        <dbReference type="PROSITE" id="PS51471"/>
    </source>
</evidence>
<sequence>MAKTPAKHRKNVKPKRNSSSSQQHSDERPEVSGKNHSNYQCALIFVILATGTVVTLGIAVIMRAGPDSNVHITTDDAEISLLKRPDQKESHSLPEKADKNVGTSEIKETEHRTNGLKQSSAHNHPKEFQETILKQLKPRDITVDGRLVKVQELIGSKKRPEKASIRVYQFEHFLSDQECDGLMRAHLRHVSVHSEDPIICFDSVDTLRRHLRNTQFKNMKITSEDFTEGTTCVNASFSKDLKSILGWSTSTAFYPGETKFTSIFDERVYRATELKPSNGGKYQITSYRNGIGYKTHTDCTIGNRDLRDRMGTILVYLQDVEEGGQTEFPELGISVRPRKGRAITWNNEDIDGTCDPYSIHAAKPVIKGHKIILQRWYYYQNFYMLGKRPSSEPDLPVRQELQPYVSCDEYDHGSCRWYDEWGYDHLVQYRQVKKQLH</sequence>
<dbReference type="OrthoDB" id="420380at2759"/>
<evidence type="ECO:0000256" key="8">
    <source>
        <dbReference type="SAM" id="Phobius"/>
    </source>
</evidence>
<feature type="domain" description="Fe2OG dioxygenase" evidence="9">
    <location>
        <begin position="276"/>
        <end position="379"/>
    </location>
</feature>